<dbReference type="GeneID" id="97548380"/>
<dbReference type="OrthoDB" id="112443at2157"/>
<sequence length="307" mass="35398">MSPKYPLISVITPSYNQGQFIRETIESVLSQDYPAIEYIVVDGGSSDGTVNILQEYGDRIIWISEPDEGQADAVNKGVRLAKGEFIGWLNSDDIYEPGALSTVIETFQKNPDISVVYGEAWHITNSGQIIARYPIEPFNYRRLAETCYICQPASFIRTNSFLEAGLLRTDLHLCMDYEFWIRLGHEKPFLYTSRVLASSRLYPENKTFSRTDEVFREVMTMVSQYYGYVPITWVYGYLQNQTRGKWSLQFPVQVLITFIRMNRSCVLGALQYCVTLFIPYRNNGRLTVDLISLIKKSRTMDDLRKKL</sequence>
<dbReference type="SUPFAM" id="SSF53448">
    <property type="entry name" value="Nucleotide-diphospho-sugar transferases"/>
    <property type="match status" value="1"/>
</dbReference>
<feature type="domain" description="Glycosyltransferase 2-like" evidence="1">
    <location>
        <begin position="9"/>
        <end position="133"/>
    </location>
</feature>
<dbReference type="EMBL" id="QGMY01000010">
    <property type="protein sequence ID" value="PWR70675.1"/>
    <property type="molecule type" value="Genomic_DNA"/>
</dbReference>
<accession>A0A2V2MWN7</accession>
<comment type="caution">
    <text evidence="2">The sequence shown here is derived from an EMBL/GenBank/DDBJ whole genome shotgun (WGS) entry which is preliminary data.</text>
</comment>
<protein>
    <submittedName>
        <fullName evidence="2">Glycosyltransferase</fullName>
    </submittedName>
</protein>
<keyword evidence="3" id="KW-1185">Reference proteome</keyword>
<dbReference type="Proteomes" id="UP000245657">
    <property type="component" value="Unassembled WGS sequence"/>
</dbReference>
<keyword evidence="2" id="KW-0808">Transferase</keyword>
<gene>
    <name evidence="2" type="ORF">DK846_13780</name>
</gene>
<evidence type="ECO:0000259" key="1">
    <source>
        <dbReference type="Pfam" id="PF00535"/>
    </source>
</evidence>
<dbReference type="RefSeq" id="WP_109969547.1">
    <property type="nucleotide sequence ID" value="NZ_CP176093.1"/>
</dbReference>
<dbReference type="InterPro" id="IPR001173">
    <property type="entry name" value="Glyco_trans_2-like"/>
</dbReference>
<dbReference type="PANTHER" id="PTHR22916:SF65">
    <property type="entry name" value="SLR1065 PROTEIN"/>
    <property type="match status" value="1"/>
</dbReference>
<dbReference type="Gene3D" id="3.90.550.10">
    <property type="entry name" value="Spore Coat Polysaccharide Biosynthesis Protein SpsA, Chain A"/>
    <property type="match status" value="1"/>
</dbReference>
<dbReference type="PANTHER" id="PTHR22916">
    <property type="entry name" value="GLYCOSYLTRANSFERASE"/>
    <property type="match status" value="1"/>
</dbReference>
<dbReference type="GO" id="GO:0016740">
    <property type="term" value="F:transferase activity"/>
    <property type="evidence" value="ECO:0007669"/>
    <property type="project" value="UniProtKB-KW"/>
</dbReference>
<dbReference type="Pfam" id="PF00535">
    <property type="entry name" value="Glycos_transf_2"/>
    <property type="match status" value="1"/>
</dbReference>
<reference evidence="2 3" key="1">
    <citation type="submission" date="2018-05" db="EMBL/GenBank/DDBJ databases">
        <title>Draft genome of Methanospirillum lacunae Ki8-1.</title>
        <authorList>
            <person name="Dueholm M.S."/>
            <person name="Nielsen P.H."/>
            <person name="Bakmann L.F."/>
            <person name="Otzen D.E."/>
        </authorList>
    </citation>
    <scope>NUCLEOTIDE SEQUENCE [LARGE SCALE GENOMIC DNA]</scope>
    <source>
        <strain evidence="2 3">Ki8-1</strain>
    </source>
</reference>
<proteinExistence type="predicted"/>
<name>A0A2V2MWN7_9EURY</name>
<organism evidence="2 3">
    <name type="scientific">Methanospirillum lacunae</name>
    <dbReference type="NCBI Taxonomy" id="668570"/>
    <lineage>
        <taxon>Archaea</taxon>
        <taxon>Methanobacteriati</taxon>
        <taxon>Methanobacteriota</taxon>
        <taxon>Stenosarchaea group</taxon>
        <taxon>Methanomicrobia</taxon>
        <taxon>Methanomicrobiales</taxon>
        <taxon>Methanospirillaceae</taxon>
        <taxon>Methanospirillum</taxon>
    </lineage>
</organism>
<dbReference type="AlphaFoldDB" id="A0A2V2MWN7"/>
<evidence type="ECO:0000313" key="3">
    <source>
        <dbReference type="Proteomes" id="UP000245657"/>
    </source>
</evidence>
<dbReference type="CDD" id="cd06433">
    <property type="entry name" value="GT_2_WfgS_like"/>
    <property type="match status" value="1"/>
</dbReference>
<dbReference type="InterPro" id="IPR029044">
    <property type="entry name" value="Nucleotide-diphossugar_trans"/>
</dbReference>
<evidence type="ECO:0000313" key="2">
    <source>
        <dbReference type="EMBL" id="PWR70675.1"/>
    </source>
</evidence>